<dbReference type="PANTHER" id="PTHR44051">
    <property type="entry name" value="GLUTATHIONE S-TRANSFERASE-RELATED"/>
    <property type="match status" value="1"/>
</dbReference>
<dbReference type="PROSITE" id="PS50405">
    <property type="entry name" value="GST_CTER"/>
    <property type="match status" value="1"/>
</dbReference>
<gene>
    <name evidence="4" type="ORF">EJ03DRAFT_295039</name>
</gene>
<feature type="domain" description="GST N-terminal" evidence="2">
    <location>
        <begin position="20"/>
        <end position="101"/>
    </location>
</feature>
<dbReference type="GO" id="GO:0016740">
    <property type="term" value="F:transferase activity"/>
    <property type="evidence" value="ECO:0007669"/>
    <property type="project" value="UniProtKB-KW"/>
</dbReference>
<dbReference type="SUPFAM" id="SSF52833">
    <property type="entry name" value="Thioredoxin-like"/>
    <property type="match status" value="1"/>
</dbReference>
<dbReference type="InterPro" id="IPR036282">
    <property type="entry name" value="Glutathione-S-Trfase_C_sf"/>
</dbReference>
<organism evidence="4 5">
    <name type="scientific">Teratosphaeria nubilosa</name>
    <dbReference type="NCBI Taxonomy" id="161662"/>
    <lineage>
        <taxon>Eukaryota</taxon>
        <taxon>Fungi</taxon>
        <taxon>Dikarya</taxon>
        <taxon>Ascomycota</taxon>
        <taxon>Pezizomycotina</taxon>
        <taxon>Dothideomycetes</taxon>
        <taxon>Dothideomycetidae</taxon>
        <taxon>Mycosphaerellales</taxon>
        <taxon>Teratosphaeriaceae</taxon>
        <taxon>Teratosphaeria</taxon>
    </lineage>
</organism>
<evidence type="ECO:0000259" key="2">
    <source>
        <dbReference type="PROSITE" id="PS50404"/>
    </source>
</evidence>
<dbReference type="Gene3D" id="1.20.1050.10">
    <property type="match status" value="1"/>
</dbReference>
<reference evidence="4" key="1">
    <citation type="journal article" date="2020" name="Stud. Mycol.">
        <title>101 Dothideomycetes genomes: a test case for predicting lifestyles and emergence of pathogens.</title>
        <authorList>
            <person name="Haridas S."/>
            <person name="Albert R."/>
            <person name="Binder M."/>
            <person name="Bloem J."/>
            <person name="Labutti K."/>
            <person name="Salamov A."/>
            <person name="Andreopoulos B."/>
            <person name="Baker S."/>
            <person name="Barry K."/>
            <person name="Bills G."/>
            <person name="Bluhm B."/>
            <person name="Cannon C."/>
            <person name="Castanera R."/>
            <person name="Culley D."/>
            <person name="Daum C."/>
            <person name="Ezra D."/>
            <person name="Gonzalez J."/>
            <person name="Henrissat B."/>
            <person name="Kuo A."/>
            <person name="Liang C."/>
            <person name="Lipzen A."/>
            <person name="Lutzoni F."/>
            <person name="Magnuson J."/>
            <person name="Mondo S."/>
            <person name="Nolan M."/>
            <person name="Ohm R."/>
            <person name="Pangilinan J."/>
            <person name="Park H.-J."/>
            <person name="Ramirez L."/>
            <person name="Alfaro M."/>
            <person name="Sun H."/>
            <person name="Tritt A."/>
            <person name="Yoshinaga Y."/>
            <person name="Zwiers L.-H."/>
            <person name="Turgeon B."/>
            <person name="Goodwin S."/>
            <person name="Spatafora J."/>
            <person name="Crous P."/>
            <person name="Grigoriev I."/>
        </authorList>
    </citation>
    <scope>NUCLEOTIDE SEQUENCE</scope>
    <source>
        <strain evidence="4">CBS 116005</strain>
    </source>
</reference>
<dbReference type="InterPro" id="IPR004045">
    <property type="entry name" value="Glutathione_S-Trfase_N"/>
</dbReference>
<feature type="domain" description="GST C-terminal" evidence="3">
    <location>
        <begin position="107"/>
        <end position="244"/>
    </location>
</feature>
<dbReference type="Pfam" id="PF00043">
    <property type="entry name" value="GST_C"/>
    <property type="match status" value="1"/>
</dbReference>
<dbReference type="PANTHER" id="PTHR44051:SF3">
    <property type="entry name" value="TRANSCRIPTIONAL REGULATOR URE2"/>
    <property type="match status" value="1"/>
</dbReference>
<dbReference type="SFLD" id="SFLDG01151">
    <property type="entry name" value="Main.2:_Nu-like"/>
    <property type="match status" value="1"/>
</dbReference>
<evidence type="ECO:0000256" key="1">
    <source>
        <dbReference type="ARBA" id="ARBA00007409"/>
    </source>
</evidence>
<evidence type="ECO:0000313" key="5">
    <source>
        <dbReference type="Proteomes" id="UP000799436"/>
    </source>
</evidence>
<dbReference type="InterPro" id="IPR040079">
    <property type="entry name" value="Glutathione_S-Trfase"/>
</dbReference>
<dbReference type="SFLD" id="SFLDG00358">
    <property type="entry name" value="Main_(cytGST)"/>
    <property type="match status" value="1"/>
</dbReference>
<dbReference type="Proteomes" id="UP000799436">
    <property type="component" value="Unassembled WGS sequence"/>
</dbReference>
<evidence type="ECO:0000259" key="3">
    <source>
        <dbReference type="PROSITE" id="PS50405"/>
    </source>
</evidence>
<proteinExistence type="inferred from homology"/>
<dbReference type="Gene3D" id="3.40.30.10">
    <property type="entry name" value="Glutaredoxin"/>
    <property type="match status" value="1"/>
</dbReference>
<dbReference type="InterPro" id="IPR010987">
    <property type="entry name" value="Glutathione-S-Trfase_C-like"/>
</dbReference>
<keyword evidence="4" id="KW-0808">Transferase</keyword>
<dbReference type="OrthoDB" id="422574at2759"/>
<name>A0A6G1L5M5_9PEZI</name>
<dbReference type="SFLD" id="SFLDS00019">
    <property type="entry name" value="Glutathione_Transferase_(cytos"/>
    <property type="match status" value="1"/>
</dbReference>
<dbReference type="Pfam" id="PF13417">
    <property type="entry name" value="GST_N_3"/>
    <property type="match status" value="1"/>
</dbReference>
<keyword evidence="5" id="KW-1185">Reference proteome</keyword>
<dbReference type="InterPro" id="IPR004046">
    <property type="entry name" value="GST_C"/>
</dbReference>
<accession>A0A6G1L5M5</accession>
<dbReference type="CDD" id="cd03048">
    <property type="entry name" value="GST_N_Ure2p_like"/>
    <property type="match status" value="1"/>
</dbReference>
<evidence type="ECO:0000313" key="4">
    <source>
        <dbReference type="EMBL" id="KAF2768231.1"/>
    </source>
</evidence>
<dbReference type="PROSITE" id="PS50404">
    <property type="entry name" value="GST_NTER"/>
    <property type="match status" value="1"/>
</dbReference>
<comment type="similarity">
    <text evidence="1">Belongs to the GST superfamily.</text>
</comment>
<protein>
    <submittedName>
        <fullName evidence="4">Glutathione S-transferase</fullName>
    </submittedName>
</protein>
<sequence length="244" mass="27626">MADIVKSVQDAVGLGVKAEKPIRLYSHPGGPNPWKVAIILNELKLPYTTEIMDFSVLHQEPFESINPNGRVPAIEDPNTGVTLWESGAIIDYLLDTYDTTKSLSYSTSPEKYLSRSWFHFQTSGQGPYFGQRAWFVLYHSEKDLTSVLDRYGNEIRRVIGVIDSHLKKTGKHFLVGDKVTYADLAFVPWHWLLTIAPHVNGEGFGAEWKEKYPAAWAWNERLQARPAVTKAREDRAKAIADSQH</sequence>
<dbReference type="SUPFAM" id="SSF47616">
    <property type="entry name" value="GST C-terminal domain-like"/>
    <property type="match status" value="1"/>
</dbReference>
<dbReference type="AlphaFoldDB" id="A0A6G1L5M5"/>
<dbReference type="InterPro" id="IPR036249">
    <property type="entry name" value="Thioredoxin-like_sf"/>
</dbReference>
<dbReference type="EMBL" id="ML995846">
    <property type="protein sequence ID" value="KAF2768231.1"/>
    <property type="molecule type" value="Genomic_DNA"/>
</dbReference>